<name>A0A915LE30_MELJA</name>
<reference evidence="4" key="1">
    <citation type="submission" date="2022-11" db="UniProtKB">
        <authorList>
            <consortium name="WormBaseParasite"/>
        </authorList>
    </citation>
    <scope>IDENTIFICATION</scope>
</reference>
<feature type="region of interest" description="Disordered" evidence="1">
    <location>
        <begin position="93"/>
        <end position="116"/>
    </location>
</feature>
<evidence type="ECO:0000256" key="1">
    <source>
        <dbReference type="SAM" id="MobiDB-lite"/>
    </source>
</evidence>
<feature type="domain" description="STAR protein homodimerisation region" evidence="2">
    <location>
        <begin position="2"/>
        <end position="46"/>
    </location>
</feature>
<proteinExistence type="predicted"/>
<dbReference type="Gene3D" id="1.20.5.4010">
    <property type="match status" value="1"/>
</dbReference>
<accession>A0A915LE30</accession>
<sequence>MDYLAQLIHEKSTISAFPNHFKHTDRLIDLEIARVRAQLFQCNFDDDLPKLPELESHEDIVTLQERMAKYCIPRLTPLSMLSHMHLPISPPPFVSSATTHSHSNNHPFFGSPLPSP</sequence>
<dbReference type="WBParaSite" id="scaffold1096_cov216.g2450">
    <property type="protein sequence ID" value="scaffold1096_cov216.g2450"/>
    <property type="gene ID" value="scaffold1096_cov216.g2450"/>
</dbReference>
<dbReference type="InterPro" id="IPR032377">
    <property type="entry name" value="STAR_dimer"/>
</dbReference>
<protein>
    <submittedName>
        <fullName evidence="4">STAR protein homodimerisation region domain-containing protein</fullName>
    </submittedName>
</protein>
<dbReference type="AlphaFoldDB" id="A0A915LE30"/>
<dbReference type="Proteomes" id="UP000887561">
    <property type="component" value="Unplaced"/>
</dbReference>
<feature type="compositionally biased region" description="Low complexity" evidence="1">
    <location>
        <begin position="95"/>
        <end position="106"/>
    </location>
</feature>
<evidence type="ECO:0000313" key="3">
    <source>
        <dbReference type="Proteomes" id="UP000887561"/>
    </source>
</evidence>
<keyword evidence="3" id="KW-1185">Reference proteome</keyword>
<dbReference type="Pfam" id="PF16544">
    <property type="entry name" value="STAR_dimer"/>
    <property type="match status" value="1"/>
</dbReference>
<evidence type="ECO:0000259" key="2">
    <source>
        <dbReference type="Pfam" id="PF16544"/>
    </source>
</evidence>
<evidence type="ECO:0000313" key="4">
    <source>
        <dbReference type="WBParaSite" id="scaffold1096_cov216.g2450"/>
    </source>
</evidence>
<organism evidence="3 4">
    <name type="scientific">Meloidogyne javanica</name>
    <name type="common">Root-knot nematode worm</name>
    <dbReference type="NCBI Taxonomy" id="6303"/>
    <lineage>
        <taxon>Eukaryota</taxon>
        <taxon>Metazoa</taxon>
        <taxon>Ecdysozoa</taxon>
        <taxon>Nematoda</taxon>
        <taxon>Chromadorea</taxon>
        <taxon>Rhabditida</taxon>
        <taxon>Tylenchina</taxon>
        <taxon>Tylenchomorpha</taxon>
        <taxon>Tylenchoidea</taxon>
        <taxon>Meloidogynidae</taxon>
        <taxon>Meloidogyninae</taxon>
        <taxon>Meloidogyne</taxon>
        <taxon>Meloidogyne incognita group</taxon>
    </lineage>
</organism>